<dbReference type="RefSeq" id="WP_309390526.1">
    <property type="nucleotide sequence ID" value="NZ_JADBEO010000013.1"/>
</dbReference>
<evidence type="ECO:0000256" key="1">
    <source>
        <dbReference type="ARBA" id="ARBA00010641"/>
    </source>
</evidence>
<reference evidence="7" key="1">
    <citation type="submission" date="2020-10" db="EMBL/GenBank/DDBJ databases">
        <authorList>
            <person name="Abbas A."/>
            <person name="Razzaq R."/>
            <person name="Waqas M."/>
            <person name="Abbas N."/>
            <person name="Nielsen T.K."/>
            <person name="Hansen L.H."/>
            <person name="Hussain S."/>
            <person name="Shahid M."/>
        </authorList>
    </citation>
    <scope>NUCLEOTIDE SEQUENCE</scope>
    <source>
        <strain evidence="7">S14</strain>
    </source>
</reference>
<feature type="domain" description="RNA polymerase sigma factor 70 region 4 type 2" evidence="6">
    <location>
        <begin position="128"/>
        <end position="180"/>
    </location>
</feature>
<dbReference type="EMBL" id="JADBEO010000013">
    <property type="protein sequence ID" value="MDR4306550.1"/>
    <property type="molecule type" value="Genomic_DNA"/>
</dbReference>
<dbReference type="PANTHER" id="PTHR43133:SF62">
    <property type="entry name" value="RNA POLYMERASE SIGMA FACTOR SIGZ"/>
    <property type="match status" value="1"/>
</dbReference>
<dbReference type="SUPFAM" id="SSF88946">
    <property type="entry name" value="Sigma2 domain of RNA polymerase sigma factors"/>
    <property type="match status" value="1"/>
</dbReference>
<sequence>MTAAPLDARLDPIADWLGGCARGDRSALKAIYDREGAALLGMATRILRRREVAEEVLQEAFVQIWRRAASFDPSLGSGRAWVFAVVRNRALNQLRDDRHVPVEDHDLEAYAAHDEATEDAFDRLAESEALKRCLSRLDPVRRKAVLLAYCLGLTHGEIAGRLGAPLGTVKAWIRRSLASLRTCMS</sequence>
<evidence type="ECO:0000259" key="5">
    <source>
        <dbReference type="Pfam" id="PF04542"/>
    </source>
</evidence>
<dbReference type="Proteomes" id="UP001181622">
    <property type="component" value="Unassembled WGS sequence"/>
</dbReference>
<dbReference type="InterPro" id="IPR013325">
    <property type="entry name" value="RNA_pol_sigma_r2"/>
</dbReference>
<keyword evidence="8" id="KW-1185">Reference proteome</keyword>
<accession>A0ABU1DES1</accession>
<evidence type="ECO:0000256" key="3">
    <source>
        <dbReference type="ARBA" id="ARBA00023082"/>
    </source>
</evidence>
<dbReference type="Gene3D" id="1.10.1740.10">
    <property type="match status" value="1"/>
</dbReference>
<evidence type="ECO:0000313" key="8">
    <source>
        <dbReference type="Proteomes" id="UP001181622"/>
    </source>
</evidence>
<comment type="caution">
    <text evidence="7">The sequence shown here is derived from an EMBL/GenBank/DDBJ whole genome shotgun (WGS) entry which is preliminary data.</text>
</comment>
<dbReference type="InterPro" id="IPR013324">
    <property type="entry name" value="RNA_pol_sigma_r3/r4-like"/>
</dbReference>
<dbReference type="InterPro" id="IPR039425">
    <property type="entry name" value="RNA_pol_sigma-70-like"/>
</dbReference>
<proteinExistence type="inferred from homology"/>
<evidence type="ECO:0000259" key="6">
    <source>
        <dbReference type="Pfam" id="PF08281"/>
    </source>
</evidence>
<organism evidence="7 8">
    <name type="scientific">Chelatococcus sambhunathii</name>
    <dbReference type="NCBI Taxonomy" id="363953"/>
    <lineage>
        <taxon>Bacteria</taxon>
        <taxon>Pseudomonadati</taxon>
        <taxon>Pseudomonadota</taxon>
        <taxon>Alphaproteobacteria</taxon>
        <taxon>Hyphomicrobiales</taxon>
        <taxon>Chelatococcaceae</taxon>
        <taxon>Chelatococcus</taxon>
    </lineage>
</organism>
<keyword evidence="4" id="KW-0804">Transcription</keyword>
<feature type="domain" description="RNA polymerase sigma-70 region 2" evidence="5">
    <location>
        <begin position="32"/>
        <end position="98"/>
    </location>
</feature>
<dbReference type="InterPro" id="IPR013249">
    <property type="entry name" value="RNA_pol_sigma70_r4_t2"/>
</dbReference>
<dbReference type="InterPro" id="IPR036388">
    <property type="entry name" value="WH-like_DNA-bd_sf"/>
</dbReference>
<protein>
    <submittedName>
        <fullName evidence="7">Sigma-70 family RNA polymerase sigma factor</fullName>
    </submittedName>
</protein>
<evidence type="ECO:0000256" key="4">
    <source>
        <dbReference type="ARBA" id="ARBA00023163"/>
    </source>
</evidence>
<dbReference type="Pfam" id="PF08281">
    <property type="entry name" value="Sigma70_r4_2"/>
    <property type="match status" value="1"/>
</dbReference>
<dbReference type="CDD" id="cd06171">
    <property type="entry name" value="Sigma70_r4"/>
    <property type="match status" value="1"/>
</dbReference>
<dbReference type="Gene3D" id="1.10.10.10">
    <property type="entry name" value="Winged helix-like DNA-binding domain superfamily/Winged helix DNA-binding domain"/>
    <property type="match status" value="1"/>
</dbReference>
<dbReference type="PANTHER" id="PTHR43133">
    <property type="entry name" value="RNA POLYMERASE ECF-TYPE SIGMA FACTO"/>
    <property type="match status" value="1"/>
</dbReference>
<evidence type="ECO:0000256" key="2">
    <source>
        <dbReference type="ARBA" id="ARBA00023015"/>
    </source>
</evidence>
<keyword evidence="3" id="KW-0731">Sigma factor</keyword>
<dbReference type="InterPro" id="IPR007627">
    <property type="entry name" value="RNA_pol_sigma70_r2"/>
</dbReference>
<gene>
    <name evidence="7" type="ORF">IHQ68_07960</name>
</gene>
<dbReference type="Pfam" id="PF04542">
    <property type="entry name" value="Sigma70_r2"/>
    <property type="match status" value="1"/>
</dbReference>
<dbReference type="NCBIfam" id="TIGR02937">
    <property type="entry name" value="sigma70-ECF"/>
    <property type="match status" value="1"/>
</dbReference>
<evidence type="ECO:0000313" key="7">
    <source>
        <dbReference type="EMBL" id="MDR4306550.1"/>
    </source>
</evidence>
<dbReference type="InterPro" id="IPR014284">
    <property type="entry name" value="RNA_pol_sigma-70_dom"/>
</dbReference>
<keyword evidence="2" id="KW-0805">Transcription regulation</keyword>
<dbReference type="SUPFAM" id="SSF88659">
    <property type="entry name" value="Sigma3 and sigma4 domains of RNA polymerase sigma factors"/>
    <property type="match status" value="1"/>
</dbReference>
<name>A0ABU1DES1_9HYPH</name>
<comment type="similarity">
    <text evidence="1">Belongs to the sigma-70 factor family. ECF subfamily.</text>
</comment>